<reference evidence="1" key="1">
    <citation type="submission" date="2021-03" db="EMBL/GenBank/DDBJ databases">
        <authorList>
            <person name="Bekaert M."/>
        </authorList>
    </citation>
    <scope>NUCLEOTIDE SEQUENCE</scope>
</reference>
<sequence>MNRTSKVIDPWAKRAWNIKALHAFTVYAFEAIGHSIVCHGDKCLSIKGKVKGVNGKSGSIAKHYFIVPNAVKSEGKTIWISAETSNIKILKRVKCLSDENEDGNNLCNDAVQDRMGTHALNIFDILDKIPNGQNQRDNFELFLKLVLNEKFPLDNIAFLLFLDVAKWFSEQNAASMRYNDVTKNFWRLGFRLFHGKFLNFMKGLGNQTLVRDNIDVKGHLKPENAKLNFAVPCKQNLIALSDSLPNKIYPGVITSMIEFISKTEHAGDKTWKVCVDLKKINGSRGVESSPVDLWGHEDKPSKTENRLTWNKILQL</sequence>
<dbReference type="AlphaFoldDB" id="A0A8S3QNY1"/>
<gene>
    <name evidence="1" type="ORF">MEDL_11208</name>
</gene>
<evidence type="ECO:0000313" key="2">
    <source>
        <dbReference type="Proteomes" id="UP000683360"/>
    </source>
</evidence>
<dbReference type="Proteomes" id="UP000683360">
    <property type="component" value="Unassembled WGS sequence"/>
</dbReference>
<evidence type="ECO:0000313" key="1">
    <source>
        <dbReference type="EMBL" id="CAG2196321.1"/>
    </source>
</evidence>
<keyword evidence="2" id="KW-1185">Reference proteome</keyword>
<accession>A0A8S3QNY1</accession>
<comment type="caution">
    <text evidence="1">The sequence shown here is derived from an EMBL/GenBank/DDBJ whole genome shotgun (WGS) entry which is preliminary data.</text>
</comment>
<protein>
    <submittedName>
        <fullName evidence="1">Uncharacterized protein</fullName>
    </submittedName>
</protein>
<proteinExistence type="predicted"/>
<dbReference type="EMBL" id="CAJPWZ010000554">
    <property type="protein sequence ID" value="CAG2196321.1"/>
    <property type="molecule type" value="Genomic_DNA"/>
</dbReference>
<organism evidence="1 2">
    <name type="scientific">Mytilus edulis</name>
    <name type="common">Blue mussel</name>
    <dbReference type="NCBI Taxonomy" id="6550"/>
    <lineage>
        <taxon>Eukaryota</taxon>
        <taxon>Metazoa</taxon>
        <taxon>Spiralia</taxon>
        <taxon>Lophotrochozoa</taxon>
        <taxon>Mollusca</taxon>
        <taxon>Bivalvia</taxon>
        <taxon>Autobranchia</taxon>
        <taxon>Pteriomorphia</taxon>
        <taxon>Mytilida</taxon>
        <taxon>Mytiloidea</taxon>
        <taxon>Mytilidae</taxon>
        <taxon>Mytilinae</taxon>
        <taxon>Mytilus</taxon>
    </lineage>
</organism>
<name>A0A8S3QNY1_MYTED</name>